<feature type="region of interest" description="Disordered" evidence="1">
    <location>
        <begin position="1"/>
        <end position="144"/>
    </location>
</feature>
<organism evidence="4 5">
    <name type="scientific">Nocardia cerradoensis</name>
    <dbReference type="NCBI Taxonomy" id="85688"/>
    <lineage>
        <taxon>Bacteria</taxon>
        <taxon>Bacillati</taxon>
        <taxon>Actinomycetota</taxon>
        <taxon>Actinomycetes</taxon>
        <taxon>Mycobacteriales</taxon>
        <taxon>Nocardiaceae</taxon>
        <taxon>Nocardia</taxon>
    </lineage>
</organism>
<accession>A0A231H985</accession>
<gene>
    <name evidence="4" type="ORF">B7C42_02540</name>
</gene>
<feature type="compositionally biased region" description="Basic residues" evidence="1">
    <location>
        <begin position="28"/>
        <end position="40"/>
    </location>
</feature>
<feature type="transmembrane region" description="Helical" evidence="2">
    <location>
        <begin position="148"/>
        <end position="169"/>
    </location>
</feature>
<evidence type="ECO:0000313" key="4">
    <source>
        <dbReference type="EMBL" id="OXR45415.1"/>
    </source>
</evidence>
<dbReference type="Pfam" id="PF26527">
    <property type="entry name" value="DUF8176"/>
    <property type="match status" value="1"/>
</dbReference>
<feature type="domain" description="DUF8176" evidence="3">
    <location>
        <begin position="214"/>
        <end position="333"/>
    </location>
</feature>
<feature type="compositionally biased region" description="Low complexity" evidence="1">
    <location>
        <begin position="41"/>
        <end position="56"/>
    </location>
</feature>
<sequence>MTRSEPDPQQDNPFDLGLPMVRTPVGKQGRKRRSGRRHPNRPAAAANHGAVAVAPARPGPEPAAYPSGEWEQWLQPAQRTTPEPEPDVEPEPRRIPVGGPLTDPDLVDKSTLVPHIVDRSGGNPGPALRRPRPRQAGPRRDHRRGEKLLAAITLIGVGIVVVSVVLTVLHTGKRSQPVATKPPMVAAVPVPTSVSATPPPPTTTAAATSTIATDGCEQQRTAEVVSGTDPGGTASGPDAILAFERAYYVQRSGYAARAVVADDSSVPPADQIQRGINQVPVGTRYCVQITRTGDEGQWEVRLTQQKPDEQPHAFTQIISTRAESGRTLITGIAAG</sequence>
<dbReference type="AlphaFoldDB" id="A0A231H985"/>
<keyword evidence="2" id="KW-0472">Membrane</keyword>
<evidence type="ECO:0000256" key="1">
    <source>
        <dbReference type="SAM" id="MobiDB-lite"/>
    </source>
</evidence>
<dbReference type="Proteomes" id="UP000215506">
    <property type="component" value="Unassembled WGS sequence"/>
</dbReference>
<proteinExistence type="predicted"/>
<evidence type="ECO:0000259" key="3">
    <source>
        <dbReference type="Pfam" id="PF26527"/>
    </source>
</evidence>
<comment type="caution">
    <text evidence="4">The sequence shown here is derived from an EMBL/GenBank/DDBJ whole genome shotgun (WGS) entry which is preliminary data.</text>
</comment>
<dbReference type="EMBL" id="NGAF01000004">
    <property type="protein sequence ID" value="OXR45415.1"/>
    <property type="molecule type" value="Genomic_DNA"/>
</dbReference>
<evidence type="ECO:0000256" key="2">
    <source>
        <dbReference type="SAM" id="Phobius"/>
    </source>
</evidence>
<keyword evidence="2" id="KW-1133">Transmembrane helix</keyword>
<keyword evidence="2" id="KW-0812">Transmembrane</keyword>
<keyword evidence="5" id="KW-1185">Reference proteome</keyword>
<dbReference type="InterPro" id="IPR058489">
    <property type="entry name" value="DUF8176"/>
</dbReference>
<evidence type="ECO:0000313" key="5">
    <source>
        <dbReference type="Proteomes" id="UP000215506"/>
    </source>
</evidence>
<protein>
    <recommendedName>
        <fullName evidence="3">DUF8176 domain-containing protein</fullName>
    </recommendedName>
</protein>
<dbReference type="RefSeq" id="WP_094025373.1">
    <property type="nucleotide sequence ID" value="NZ_NGAF01000004.1"/>
</dbReference>
<reference evidence="4 5" key="1">
    <citation type="submission" date="2017-07" db="EMBL/GenBank/DDBJ databases">
        <title>First draft Genome Sequence of Nocardia cerradoensis isolated from human infection.</title>
        <authorList>
            <person name="Carrasco G."/>
        </authorList>
    </citation>
    <scope>NUCLEOTIDE SEQUENCE [LARGE SCALE GENOMIC DNA]</scope>
    <source>
        <strain evidence="4 5">CNM20130759</strain>
    </source>
</reference>
<name>A0A231H985_9NOCA</name>